<keyword evidence="1" id="KW-0732">Signal</keyword>
<dbReference type="Gene3D" id="2.60.130.10">
    <property type="entry name" value="Aromatic compound dioxygenase"/>
    <property type="match status" value="1"/>
</dbReference>
<dbReference type="Proteomes" id="UP001583193">
    <property type="component" value="Unassembled WGS sequence"/>
</dbReference>
<gene>
    <name evidence="2" type="ORF">Plec18167_007657</name>
</gene>
<dbReference type="CDD" id="cd03457">
    <property type="entry name" value="intradiol_dioxygenase_like"/>
    <property type="match status" value="1"/>
</dbReference>
<comment type="caution">
    <text evidence="2">The sequence shown here is derived from an EMBL/GenBank/DDBJ whole genome shotgun (WGS) entry which is preliminary data.</text>
</comment>
<organism evidence="2 3">
    <name type="scientific">Paecilomyces lecythidis</name>
    <dbReference type="NCBI Taxonomy" id="3004212"/>
    <lineage>
        <taxon>Eukaryota</taxon>
        <taxon>Fungi</taxon>
        <taxon>Dikarya</taxon>
        <taxon>Ascomycota</taxon>
        <taxon>Pezizomycotina</taxon>
        <taxon>Eurotiomycetes</taxon>
        <taxon>Eurotiomycetidae</taxon>
        <taxon>Eurotiales</taxon>
        <taxon>Thermoascaceae</taxon>
        <taxon>Paecilomyces</taxon>
    </lineage>
</organism>
<protein>
    <recommendedName>
        <fullName evidence="4">Aromatic compound dioxygenase</fullName>
    </recommendedName>
</protein>
<dbReference type="EMBL" id="JAVDPF010000033">
    <property type="protein sequence ID" value="KAL1869733.1"/>
    <property type="molecule type" value="Genomic_DNA"/>
</dbReference>
<evidence type="ECO:0000256" key="1">
    <source>
        <dbReference type="SAM" id="SignalP"/>
    </source>
</evidence>
<dbReference type="SUPFAM" id="SSF49482">
    <property type="entry name" value="Aromatic compound dioxygenase"/>
    <property type="match status" value="1"/>
</dbReference>
<evidence type="ECO:0000313" key="3">
    <source>
        <dbReference type="Proteomes" id="UP001583193"/>
    </source>
</evidence>
<name>A0ABR3X195_9EURO</name>
<dbReference type="PANTHER" id="PTHR34315:SF1">
    <property type="entry name" value="INTRADIOL RING-CLEAVAGE DIOXYGENASES DOMAIN-CONTAINING PROTEIN-RELATED"/>
    <property type="match status" value="1"/>
</dbReference>
<reference evidence="2 3" key="1">
    <citation type="journal article" date="2024" name="IMA Fungus">
        <title>IMA Genome - F19 : A genome assembly and annotation guide to empower mycologists, including annotated draft genome sequences of Ceratocystis pirilliformis, Diaporthe australafricana, Fusarium ophioides, Paecilomyces lecythidis, and Sporothrix stenoceras.</title>
        <authorList>
            <person name="Aylward J."/>
            <person name="Wilson A.M."/>
            <person name="Visagie C.M."/>
            <person name="Spraker J."/>
            <person name="Barnes I."/>
            <person name="Buitendag C."/>
            <person name="Ceriani C."/>
            <person name="Del Mar Angel L."/>
            <person name="du Plessis D."/>
            <person name="Fuchs T."/>
            <person name="Gasser K."/>
            <person name="Kramer D."/>
            <person name="Li W."/>
            <person name="Munsamy K."/>
            <person name="Piso A."/>
            <person name="Price J.L."/>
            <person name="Sonnekus B."/>
            <person name="Thomas C."/>
            <person name="van der Nest A."/>
            <person name="van Dijk A."/>
            <person name="van Heerden A."/>
            <person name="van Vuuren N."/>
            <person name="Yilmaz N."/>
            <person name="Duong T.A."/>
            <person name="van der Merwe N.A."/>
            <person name="Wingfield M.J."/>
            <person name="Wingfield B.D."/>
        </authorList>
    </citation>
    <scope>NUCLEOTIDE SEQUENCE [LARGE SCALE GENOMIC DNA]</scope>
    <source>
        <strain evidence="2 3">CMW 18167</strain>
    </source>
</reference>
<keyword evidence="3" id="KW-1185">Reference proteome</keyword>
<evidence type="ECO:0008006" key="4">
    <source>
        <dbReference type="Google" id="ProtNLM"/>
    </source>
</evidence>
<dbReference type="InterPro" id="IPR015889">
    <property type="entry name" value="Intradiol_dOase_core"/>
</dbReference>
<accession>A0ABR3X195</accession>
<sequence length="326" mass="36208">MLNLCKLLVAFLVTTIVTAHPGPDPILPRSAIQRRSTLAKRCAGHVESFNKRRMAKKALNKRWADSGRNTTVQITTEAPYYETIQNDTCVLTPEVTRGPYVWPRSQTLRQDMTEDQVGVPLWLDVGVLDMATCEPLPNVLLDFWHCNATGSYSSFTGLSPNTDFVKLLSELNINITNYDLGVTDLHTDDTTWLRGMWPTNKEGLMEMKTIFPGFYTGRSIHIHVQAHTNWTVRGNGTLVSSNTVSTGQIYFEEDLSQKIIALQPYASHTQINRTTNANDSVFSQDTAGGYNPIVSVVPADGQDVSNSMIGYITIGVDTSAIETFNK</sequence>
<proteinExistence type="predicted"/>
<dbReference type="PANTHER" id="PTHR34315">
    <property type="match status" value="1"/>
</dbReference>
<feature type="chain" id="PRO_5046421232" description="Aromatic compound dioxygenase" evidence="1">
    <location>
        <begin position="20"/>
        <end position="326"/>
    </location>
</feature>
<feature type="signal peptide" evidence="1">
    <location>
        <begin position="1"/>
        <end position="19"/>
    </location>
</feature>
<evidence type="ECO:0000313" key="2">
    <source>
        <dbReference type="EMBL" id="KAL1869733.1"/>
    </source>
</evidence>